<organism evidence="2 3">
    <name type="scientific">Acrocarpospora phusangensis</name>
    <dbReference type="NCBI Taxonomy" id="1070424"/>
    <lineage>
        <taxon>Bacteria</taxon>
        <taxon>Bacillati</taxon>
        <taxon>Actinomycetota</taxon>
        <taxon>Actinomycetes</taxon>
        <taxon>Streptosporangiales</taxon>
        <taxon>Streptosporangiaceae</taxon>
        <taxon>Acrocarpospora</taxon>
    </lineage>
</organism>
<sequence length="155" mass="16477">MRKLIVVLAILAVPVAVAAPAHADVPCRAELYSIYANNLNEMDGKDELRFSVGGNLYPTVHKDWVKIASGKTKYSAAFERPSGLISTSTGSAIFSLREVTPPAAGLGTLLGTAVVNSQDCNGLAVGQTRILPTQFIEGNDESPYAYEVKLQVLAI</sequence>
<reference evidence="2" key="1">
    <citation type="submission" date="2021-01" db="EMBL/GenBank/DDBJ databases">
        <title>Whole genome shotgun sequence of Acrocarpospora phusangensis NBRC 108782.</title>
        <authorList>
            <person name="Komaki H."/>
            <person name="Tamura T."/>
        </authorList>
    </citation>
    <scope>NUCLEOTIDE SEQUENCE</scope>
    <source>
        <strain evidence="2">NBRC 108782</strain>
    </source>
</reference>
<evidence type="ECO:0000313" key="3">
    <source>
        <dbReference type="Proteomes" id="UP000640052"/>
    </source>
</evidence>
<feature type="signal peptide" evidence="1">
    <location>
        <begin position="1"/>
        <end position="18"/>
    </location>
</feature>
<name>A0A919UNQ1_9ACTN</name>
<keyword evidence="3" id="KW-1185">Reference proteome</keyword>
<dbReference type="RefSeq" id="WP_204041333.1">
    <property type="nucleotide sequence ID" value="NZ_BOOA01000020.1"/>
</dbReference>
<keyword evidence="1" id="KW-0732">Signal</keyword>
<protein>
    <recommendedName>
        <fullName evidence="4">Allene oxide cyclase barrel-like domain-containing protein</fullName>
    </recommendedName>
</protein>
<accession>A0A919UNQ1</accession>
<evidence type="ECO:0008006" key="4">
    <source>
        <dbReference type="Google" id="ProtNLM"/>
    </source>
</evidence>
<evidence type="ECO:0000313" key="2">
    <source>
        <dbReference type="EMBL" id="GIH24573.1"/>
    </source>
</evidence>
<dbReference type="Proteomes" id="UP000640052">
    <property type="component" value="Unassembled WGS sequence"/>
</dbReference>
<dbReference type="EMBL" id="BOOA01000020">
    <property type="protein sequence ID" value="GIH24573.1"/>
    <property type="molecule type" value="Genomic_DNA"/>
</dbReference>
<feature type="chain" id="PRO_5039365518" description="Allene oxide cyclase barrel-like domain-containing protein" evidence="1">
    <location>
        <begin position="19"/>
        <end position="155"/>
    </location>
</feature>
<evidence type="ECO:0000256" key="1">
    <source>
        <dbReference type="SAM" id="SignalP"/>
    </source>
</evidence>
<comment type="caution">
    <text evidence="2">The sequence shown here is derived from an EMBL/GenBank/DDBJ whole genome shotgun (WGS) entry which is preliminary data.</text>
</comment>
<proteinExistence type="predicted"/>
<gene>
    <name evidence="2" type="ORF">Aph01nite_28830</name>
</gene>
<dbReference type="AlphaFoldDB" id="A0A919UNQ1"/>